<evidence type="ECO:0000313" key="2">
    <source>
        <dbReference type="Proteomes" id="UP001243717"/>
    </source>
</evidence>
<comment type="caution">
    <text evidence="1">The sequence shown here is derived from an EMBL/GenBank/DDBJ whole genome shotgun (WGS) entry which is preliminary data.</text>
</comment>
<dbReference type="EMBL" id="JARXIC010000033">
    <property type="protein sequence ID" value="MDQ8195793.1"/>
    <property type="molecule type" value="Genomic_DNA"/>
</dbReference>
<name>A0ABU1ALY6_9BACT</name>
<sequence length="185" mass="21203">MGLFDTVRFDQPLRVPGWEHPVIDMQTKHFGNSMQTYTIGSILSESPVLIGVVEDSLWCAPEQAGDPGQTHPVYFVIWHRILAGVYLDAAQAEERLRTVDRFDLIAWLDRAQTKSQRWESRFHRLSADIRALHWHQTEGEPATEREASLRRLRYSLADDILQADDPLGVILKMHEADQDESVDLA</sequence>
<dbReference type="Proteomes" id="UP001243717">
    <property type="component" value="Unassembled WGS sequence"/>
</dbReference>
<gene>
    <name evidence="1" type="ORF">QEH59_15275</name>
</gene>
<evidence type="ECO:0000313" key="1">
    <source>
        <dbReference type="EMBL" id="MDQ8195793.1"/>
    </source>
</evidence>
<keyword evidence="2" id="KW-1185">Reference proteome</keyword>
<proteinExistence type="predicted"/>
<accession>A0ABU1ALY6</accession>
<organism evidence="1 2">
    <name type="scientific">Thalassobacterium sedimentorum</name>
    <dbReference type="NCBI Taxonomy" id="3041258"/>
    <lineage>
        <taxon>Bacteria</taxon>
        <taxon>Pseudomonadati</taxon>
        <taxon>Verrucomicrobiota</taxon>
        <taxon>Opitutia</taxon>
        <taxon>Puniceicoccales</taxon>
        <taxon>Coraliomargaritaceae</taxon>
        <taxon>Thalassobacterium</taxon>
    </lineage>
</organism>
<protein>
    <submittedName>
        <fullName evidence="1">Uncharacterized protein</fullName>
    </submittedName>
</protein>
<reference evidence="1 2" key="1">
    <citation type="submission" date="2023-04" db="EMBL/GenBank/DDBJ databases">
        <title>A novel bacteria isolated from coastal sediment.</title>
        <authorList>
            <person name="Liu X.-J."/>
            <person name="Du Z.-J."/>
        </authorList>
    </citation>
    <scope>NUCLEOTIDE SEQUENCE [LARGE SCALE GENOMIC DNA]</scope>
    <source>
        <strain evidence="1 2">SDUM461004</strain>
    </source>
</reference>